<evidence type="ECO:0000256" key="1">
    <source>
        <dbReference type="SAM" id="MobiDB-lite"/>
    </source>
</evidence>
<keyword evidence="3" id="KW-1185">Reference proteome</keyword>
<reference evidence="2 3" key="1">
    <citation type="journal article" date="2013" name="Nat. Genet.">
        <title>The genome of the hydatid tapeworm Echinococcus granulosus.</title>
        <authorList>
            <person name="Zheng H."/>
            <person name="Zhang W."/>
            <person name="Zhang L."/>
            <person name="Zhang Z."/>
            <person name="Li J."/>
            <person name="Lu G."/>
            <person name="Zhu Y."/>
            <person name="Wang Y."/>
            <person name="Huang Y."/>
            <person name="Liu J."/>
            <person name="Kang H."/>
            <person name="Chen J."/>
            <person name="Wang L."/>
            <person name="Chen A."/>
            <person name="Yu S."/>
            <person name="Gao Z."/>
            <person name="Jin L."/>
            <person name="Gu W."/>
            <person name="Wang Z."/>
            <person name="Zhao L."/>
            <person name="Shi B."/>
            <person name="Wen H."/>
            <person name="Lin R."/>
            <person name="Jones M.K."/>
            <person name="Brejova B."/>
            <person name="Vinar T."/>
            <person name="Zhao G."/>
            <person name="McManus D.P."/>
            <person name="Chen Z."/>
            <person name="Zhou Y."/>
            <person name="Wang S."/>
        </authorList>
    </citation>
    <scope>NUCLEOTIDE SEQUENCE [LARGE SCALE GENOMIC DNA]</scope>
</reference>
<organism evidence="2 3">
    <name type="scientific">Echinococcus granulosus</name>
    <name type="common">Hydatid tapeworm</name>
    <dbReference type="NCBI Taxonomy" id="6210"/>
    <lineage>
        <taxon>Eukaryota</taxon>
        <taxon>Metazoa</taxon>
        <taxon>Spiralia</taxon>
        <taxon>Lophotrochozoa</taxon>
        <taxon>Platyhelminthes</taxon>
        <taxon>Cestoda</taxon>
        <taxon>Eucestoda</taxon>
        <taxon>Cyclophyllidea</taxon>
        <taxon>Taeniidae</taxon>
        <taxon>Echinococcus</taxon>
        <taxon>Echinococcus granulosus group</taxon>
    </lineage>
</organism>
<name>W6U8L5_ECHGR</name>
<sequence length="67" mass="7280">MKSDGNAMEQKLGPSSNLSSTHSDSLGGHLRLRCYISDGQHGLLDMPVAHPFCAWECAVDARIRVDP</sequence>
<dbReference type="AlphaFoldDB" id="W6U8L5"/>
<dbReference type="Proteomes" id="UP000019149">
    <property type="component" value="Unassembled WGS sequence"/>
</dbReference>
<feature type="compositionally biased region" description="Low complexity" evidence="1">
    <location>
        <begin position="15"/>
        <end position="24"/>
    </location>
</feature>
<evidence type="ECO:0000313" key="2">
    <source>
        <dbReference type="EMBL" id="EUB54812.1"/>
    </source>
</evidence>
<proteinExistence type="predicted"/>
<protein>
    <submittedName>
        <fullName evidence="2">Uncharacterized protein</fullName>
    </submittedName>
</protein>
<dbReference type="EMBL" id="APAU02000209">
    <property type="protein sequence ID" value="EUB54812.1"/>
    <property type="molecule type" value="Genomic_DNA"/>
</dbReference>
<feature type="region of interest" description="Disordered" evidence="1">
    <location>
        <begin position="1"/>
        <end position="24"/>
    </location>
</feature>
<dbReference type="GeneID" id="36346034"/>
<dbReference type="CTD" id="36346034"/>
<gene>
    <name evidence="2" type="ORF">EGR_10319</name>
</gene>
<evidence type="ECO:0000313" key="3">
    <source>
        <dbReference type="Proteomes" id="UP000019149"/>
    </source>
</evidence>
<dbReference type="RefSeq" id="XP_024346008.1">
    <property type="nucleotide sequence ID" value="XM_024499568.1"/>
</dbReference>
<dbReference type="KEGG" id="egl:EGR_10319"/>
<comment type="caution">
    <text evidence="2">The sequence shown here is derived from an EMBL/GenBank/DDBJ whole genome shotgun (WGS) entry which is preliminary data.</text>
</comment>
<accession>W6U8L5</accession>